<dbReference type="Gene3D" id="3.10.420.10">
    <property type="entry name" value="SecB-like"/>
    <property type="match status" value="1"/>
</dbReference>
<gene>
    <name evidence="1" type="ORF">SAMEA4412692_00852</name>
</gene>
<dbReference type="Proteomes" id="UP000215185">
    <property type="component" value="Chromosome 1"/>
</dbReference>
<dbReference type="EMBL" id="LT906439">
    <property type="protein sequence ID" value="SNU87987.1"/>
    <property type="molecule type" value="Genomic_DNA"/>
</dbReference>
<dbReference type="InterPro" id="IPR009530">
    <property type="entry name" value="DUF1149"/>
</dbReference>
<reference evidence="1 2" key="1">
    <citation type="submission" date="2017-06" db="EMBL/GenBank/DDBJ databases">
        <authorList>
            <consortium name="Pathogen Informatics"/>
        </authorList>
    </citation>
    <scope>NUCLEOTIDE SEQUENCE [LARGE SCALE GENOMIC DNA]</scope>
    <source>
        <strain evidence="1 2">NCTC13788</strain>
    </source>
</reference>
<dbReference type="RefSeq" id="WP_018372752.1">
    <property type="nucleotide sequence ID" value="NZ_LT906439.1"/>
</dbReference>
<sequence length="124" mass="14373">MQINRKQEIVNQYHFDARNEEWEKKNGVPKTKVEVNFHLVKQDYEAGATHLMAVVRFMVVFKDFVVSGGISQENEIVGRLVEQPSEFSQEEIQEISAPVLDMLRRLTYEVTEIAFDAPGIKLEF</sequence>
<dbReference type="SUPFAM" id="SSF54611">
    <property type="entry name" value="SecB-like"/>
    <property type="match status" value="1"/>
</dbReference>
<dbReference type="OrthoDB" id="2226139at2"/>
<protein>
    <submittedName>
        <fullName evidence="1">Transposase</fullName>
    </submittedName>
</protein>
<dbReference type="InterPro" id="IPR035958">
    <property type="entry name" value="SecB-like_sf"/>
</dbReference>
<dbReference type="Pfam" id="PF06619">
    <property type="entry name" value="DUF1149"/>
    <property type="match status" value="1"/>
</dbReference>
<dbReference type="AlphaFoldDB" id="A0A239SRE5"/>
<evidence type="ECO:0000313" key="2">
    <source>
        <dbReference type="Proteomes" id="UP000215185"/>
    </source>
</evidence>
<dbReference type="STRING" id="1123308.GCA_000380085_00193"/>
<dbReference type="KEGG" id="smen:SAMEA4412692_0852"/>
<evidence type="ECO:0000313" key="1">
    <source>
        <dbReference type="EMBL" id="SNU87987.1"/>
    </source>
</evidence>
<accession>A0A239SRE5</accession>
<organism evidence="1 2">
    <name type="scientific">Streptococcus merionis</name>
    <dbReference type="NCBI Taxonomy" id="400065"/>
    <lineage>
        <taxon>Bacteria</taxon>
        <taxon>Bacillati</taxon>
        <taxon>Bacillota</taxon>
        <taxon>Bacilli</taxon>
        <taxon>Lactobacillales</taxon>
        <taxon>Streptococcaceae</taxon>
        <taxon>Streptococcus</taxon>
    </lineage>
</organism>
<keyword evidence="2" id="KW-1185">Reference proteome</keyword>
<dbReference type="PIRSF" id="PIRSF031568">
    <property type="entry name" value="UCP031568"/>
    <property type="match status" value="1"/>
</dbReference>
<dbReference type="eggNOG" id="COG4835">
    <property type="taxonomic scope" value="Bacteria"/>
</dbReference>
<proteinExistence type="predicted"/>
<name>A0A239SRE5_9STRE</name>